<reference evidence="2 3" key="1">
    <citation type="journal article" date="2021" name="Nat. Plants">
        <title>The Taxus genome provides insights into paclitaxel biosynthesis.</title>
        <authorList>
            <person name="Xiong X."/>
            <person name="Gou J."/>
            <person name="Liao Q."/>
            <person name="Li Y."/>
            <person name="Zhou Q."/>
            <person name="Bi G."/>
            <person name="Li C."/>
            <person name="Du R."/>
            <person name="Wang X."/>
            <person name="Sun T."/>
            <person name="Guo L."/>
            <person name="Liang H."/>
            <person name="Lu P."/>
            <person name="Wu Y."/>
            <person name="Zhang Z."/>
            <person name="Ro D.K."/>
            <person name="Shang Y."/>
            <person name="Huang S."/>
            <person name="Yan J."/>
        </authorList>
    </citation>
    <scope>NUCLEOTIDE SEQUENCE [LARGE SCALE GENOMIC DNA]</scope>
    <source>
        <strain evidence="2">Ta-2019</strain>
    </source>
</reference>
<dbReference type="Pfam" id="PF25597">
    <property type="entry name" value="SH3_retrovirus"/>
    <property type="match status" value="1"/>
</dbReference>
<evidence type="ECO:0000313" key="2">
    <source>
        <dbReference type="EMBL" id="KAH9294799.1"/>
    </source>
</evidence>
<dbReference type="AlphaFoldDB" id="A0AA38CC22"/>
<name>A0AA38CC22_TAXCH</name>
<proteinExistence type="predicted"/>
<comment type="caution">
    <text evidence="2">The sequence shown here is derived from an EMBL/GenBank/DDBJ whole genome shotgun (WGS) entry which is preliminary data.</text>
</comment>
<sequence>IQNTYKLFNPTTRKVIINRDVQFVENEAWDGSIEKIVNVEEVIPHDDMADESIEQQ</sequence>
<evidence type="ECO:0000313" key="3">
    <source>
        <dbReference type="Proteomes" id="UP000824469"/>
    </source>
</evidence>
<dbReference type="InterPro" id="IPR057670">
    <property type="entry name" value="SH3_retrovirus"/>
</dbReference>
<feature type="non-terminal residue" evidence="2">
    <location>
        <position position="56"/>
    </location>
</feature>
<dbReference type="EMBL" id="JAHRHJ020000011">
    <property type="protein sequence ID" value="KAH9294799.1"/>
    <property type="molecule type" value="Genomic_DNA"/>
</dbReference>
<feature type="domain" description="Retroviral polymerase SH3-like" evidence="1">
    <location>
        <begin position="3"/>
        <end position="34"/>
    </location>
</feature>
<protein>
    <recommendedName>
        <fullName evidence="1">Retroviral polymerase SH3-like domain-containing protein</fullName>
    </recommendedName>
</protein>
<gene>
    <name evidence="2" type="ORF">KI387_038387</name>
</gene>
<evidence type="ECO:0000259" key="1">
    <source>
        <dbReference type="Pfam" id="PF25597"/>
    </source>
</evidence>
<accession>A0AA38CC22</accession>
<keyword evidence="3" id="KW-1185">Reference proteome</keyword>
<organism evidence="2 3">
    <name type="scientific">Taxus chinensis</name>
    <name type="common">Chinese yew</name>
    <name type="synonym">Taxus wallichiana var. chinensis</name>
    <dbReference type="NCBI Taxonomy" id="29808"/>
    <lineage>
        <taxon>Eukaryota</taxon>
        <taxon>Viridiplantae</taxon>
        <taxon>Streptophyta</taxon>
        <taxon>Embryophyta</taxon>
        <taxon>Tracheophyta</taxon>
        <taxon>Spermatophyta</taxon>
        <taxon>Pinopsida</taxon>
        <taxon>Pinidae</taxon>
        <taxon>Conifers II</taxon>
        <taxon>Cupressales</taxon>
        <taxon>Taxaceae</taxon>
        <taxon>Taxus</taxon>
    </lineage>
</organism>
<dbReference type="Proteomes" id="UP000824469">
    <property type="component" value="Unassembled WGS sequence"/>
</dbReference>
<feature type="non-terminal residue" evidence="2">
    <location>
        <position position="1"/>
    </location>
</feature>